<evidence type="ECO:0000313" key="11">
    <source>
        <dbReference type="Proteomes" id="UP000247409"/>
    </source>
</evidence>
<dbReference type="GO" id="GO:0055085">
    <property type="term" value="P:transmembrane transport"/>
    <property type="evidence" value="ECO:0007669"/>
    <property type="project" value="InterPro"/>
</dbReference>
<evidence type="ECO:0000256" key="3">
    <source>
        <dbReference type="ARBA" id="ARBA00022448"/>
    </source>
</evidence>
<dbReference type="InterPro" id="IPR004776">
    <property type="entry name" value="Mem_transp_PIN-like"/>
</dbReference>
<feature type="transmembrane region" description="Helical" evidence="9">
    <location>
        <begin position="374"/>
        <end position="397"/>
    </location>
</feature>
<gene>
    <name evidence="10" type="ORF">BWQ96_01857</name>
</gene>
<sequence>MRPRSAFVSATPLRVAAARCVALHRGGASGAPHARRSRSCGVRVARGALPLPPVALSAPAVAAAVSAIAKLLTTLAIGVVAARRGVLQSSTISALSKLVYNLFLPSLLFSNVLRTLSAPFSNQLLLLPLVAFLQVLSAFLISALLAALLRLSDTERPLFHLCSSFGNAAALPLLLATSLFSDALRPSVVSAISFFLLGWSPLFWSLGFAVLSAAPTVSPSGDSVPPPRMTPSLFLDTLLTPPLIASFSALLLAFIHPLRDLFLRTPLLPALQTLGSGYSAAAVLILAGSLARNTATDKSSSTALRMPRLALGIILCRFIALPLLVFNILLRVAITDRFVRFAILLQSVMPSAQNVTLMLTLMKRPHDAAVAARLLLFVYVLGVIPIALALSVFLAAAPF</sequence>
<keyword evidence="5 9" id="KW-1133">Transmembrane helix</keyword>
<dbReference type="InterPro" id="IPR045033">
    <property type="entry name" value="PILS1/3/4/5/7"/>
</dbReference>
<evidence type="ECO:0000256" key="5">
    <source>
        <dbReference type="ARBA" id="ARBA00022989"/>
    </source>
</evidence>
<name>A0A2V3J329_9FLOR</name>
<accession>A0A2V3J329</accession>
<feature type="transmembrane region" description="Helical" evidence="9">
    <location>
        <begin position="341"/>
        <end position="362"/>
    </location>
</feature>
<dbReference type="EMBL" id="NBIV01000014">
    <property type="protein sequence ID" value="PXF48397.1"/>
    <property type="molecule type" value="Genomic_DNA"/>
</dbReference>
<evidence type="ECO:0000256" key="7">
    <source>
        <dbReference type="ARBA" id="ARBA00025100"/>
    </source>
</evidence>
<feature type="transmembrane region" description="Helical" evidence="9">
    <location>
        <begin position="125"/>
        <end position="151"/>
    </location>
</feature>
<dbReference type="PANTHER" id="PTHR31651:SF36">
    <property type="entry name" value="AUXIN EFFLUX CARRIER FAMILY PROTEIN"/>
    <property type="match status" value="1"/>
</dbReference>
<comment type="caution">
    <text evidence="10">The sequence shown here is derived from an EMBL/GenBank/DDBJ whole genome shotgun (WGS) entry which is preliminary data.</text>
</comment>
<dbReference type="STRING" id="448386.A0A2V3J329"/>
<evidence type="ECO:0000313" key="10">
    <source>
        <dbReference type="EMBL" id="PXF48397.1"/>
    </source>
</evidence>
<feature type="transmembrane region" description="Helical" evidence="9">
    <location>
        <begin position="309"/>
        <end position="329"/>
    </location>
</feature>
<dbReference type="AlphaFoldDB" id="A0A2V3J329"/>
<feature type="transmembrane region" description="Helical" evidence="9">
    <location>
        <begin position="233"/>
        <end position="255"/>
    </location>
</feature>
<dbReference type="GO" id="GO:0016020">
    <property type="term" value="C:membrane"/>
    <property type="evidence" value="ECO:0007669"/>
    <property type="project" value="UniProtKB-SubCell"/>
</dbReference>
<reference evidence="10 11" key="1">
    <citation type="journal article" date="2018" name="Mol. Biol. Evol.">
        <title>Analysis of the draft genome of the red seaweed Gracilariopsis chorda provides insights into genome size evolution in Rhodophyta.</title>
        <authorList>
            <person name="Lee J."/>
            <person name="Yang E.C."/>
            <person name="Graf L."/>
            <person name="Yang J.H."/>
            <person name="Qiu H."/>
            <person name="Zel Zion U."/>
            <person name="Chan C.X."/>
            <person name="Stephens T.G."/>
            <person name="Weber A.P.M."/>
            <person name="Boo G.H."/>
            <person name="Boo S.M."/>
            <person name="Kim K.M."/>
            <person name="Shin Y."/>
            <person name="Jung M."/>
            <person name="Lee S.J."/>
            <person name="Yim H.S."/>
            <person name="Lee J.H."/>
            <person name="Bhattacharya D."/>
            <person name="Yoon H.S."/>
        </authorList>
    </citation>
    <scope>NUCLEOTIDE SEQUENCE [LARGE SCALE GENOMIC DNA]</scope>
    <source>
        <strain evidence="10 11">SKKU-2015</strain>
        <tissue evidence="10">Whole body</tissue>
    </source>
</reference>
<organism evidence="10 11">
    <name type="scientific">Gracilariopsis chorda</name>
    <dbReference type="NCBI Taxonomy" id="448386"/>
    <lineage>
        <taxon>Eukaryota</taxon>
        <taxon>Rhodophyta</taxon>
        <taxon>Florideophyceae</taxon>
        <taxon>Rhodymeniophycidae</taxon>
        <taxon>Gracilariales</taxon>
        <taxon>Gracilariaceae</taxon>
        <taxon>Gracilariopsis</taxon>
    </lineage>
</organism>
<evidence type="ECO:0000256" key="6">
    <source>
        <dbReference type="ARBA" id="ARBA00023136"/>
    </source>
</evidence>
<feature type="transmembrane region" description="Helical" evidence="9">
    <location>
        <begin position="94"/>
        <end position="113"/>
    </location>
</feature>
<feature type="transmembrane region" description="Helical" evidence="9">
    <location>
        <begin position="158"/>
        <end position="180"/>
    </location>
</feature>
<evidence type="ECO:0000256" key="9">
    <source>
        <dbReference type="SAM" id="Phobius"/>
    </source>
</evidence>
<evidence type="ECO:0000256" key="4">
    <source>
        <dbReference type="ARBA" id="ARBA00022692"/>
    </source>
</evidence>
<feature type="transmembrane region" description="Helical" evidence="9">
    <location>
        <begin position="267"/>
        <end position="288"/>
    </location>
</feature>
<evidence type="ECO:0000256" key="1">
    <source>
        <dbReference type="ARBA" id="ARBA00004141"/>
    </source>
</evidence>
<protein>
    <submittedName>
        <fullName evidence="10">Protein PIN-LIKES 5</fullName>
    </submittedName>
</protein>
<comment type="subcellular location">
    <subcellularLocation>
        <location evidence="2">Endomembrane system</location>
    </subcellularLocation>
    <subcellularLocation>
        <location evidence="1">Membrane</location>
        <topology evidence="1">Multi-pass membrane protein</topology>
    </subcellularLocation>
</comment>
<proteinExistence type="inferred from homology"/>
<evidence type="ECO:0000256" key="8">
    <source>
        <dbReference type="ARBA" id="ARBA00025752"/>
    </source>
</evidence>
<comment type="function">
    <text evidence="7">Involved in cellular auxin homeostasis by regulating auxin metabolism. Regulates intracellular auxin accumulation at the endoplasmic reticulum and thus auxin availability for nuclear auxin signaling.</text>
</comment>
<keyword evidence="6 9" id="KW-0472">Membrane</keyword>
<keyword evidence="11" id="KW-1185">Reference proteome</keyword>
<dbReference type="Pfam" id="PF03547">
    <property type="entry name" value="Mem_trans"/>
    <property type="match status" value="1"/>
</dbReference>
<dbReference type="OrthoDB" id="5804at2759"/>
<dbReference type="PANTHER" id="PTHR31651">
    <property type="match status" value="1"/>
</dbReference>
<comment type="similarity">
    <text evidence="8">Belongs to the auxin efflux carrier (TC 2.A.69.2) family.</text>
</comment>
<dbReference type="Proteomes" id="UP000247409">
    <property type="component" value="Unassembled WGS sequence"/>
</dbReference>
<evidence type="ECO:0000256" key="2">
    <source>
        <dbReference type="ARBA" id="ARBA00004308"/>
    </source>
</evidence>
<feature type="transmembrane region" description="Helical" evidence="9">
    <location>
        <begin position="60"/>
        <end position="82"/>
    </location>
</feature>
<feature type="transmembrane region" description="Helical" evidence="9">
    <location>
        <begin position="192"/>
        <end position="213"/>
    </location>
</feature>
<keyword evidence="4 9" id="KW-0812">Transmembrane</keyword>
<keyword evidence="3" id="KW-0813">Transport</keyword>
<dbReference type="GO" id="GO:0012505">
    <property type="term" value="C:endomembrane system"/>
    <property type="evidence" value="ECO:0007669"/>
    <property type="project" value="UniProtKB-SubCell"/>
</dbReference>